<dbReference type="SMART" id="SM00211">
    <property type="entry name" value="TY"/>
    <property type="match status" value="1"/>
</dbReference>
<dbReference type="InterPro" id="IPR036857">
    <property type="entry name" value="Thyroglobulin_1_sf"/>
</dbReference>
<dbReference type="EMBL" id="CP045899">
    <property type="protein sequence ID" value="QQP41105.1"/>
    <property type="molecule type" value="Genomic_DNA"/>
</dbReference>
<evidence type="ECO:0000256" key="3">
    <source>
        <dbReference type="ARBA" id="ARBA00022729"/>
    </source>
</evidence>
<dbReference type="SUPFAM" id="SSF57610">
    <property type="entry name" value="Thyroglobulin type-1 domain"/>
    <property type="match status" value="1"/>
</dbReference>
<dbReference type="CDD" id="cd00191">
    <property type="entry name" value="TY"/>
    <property type="match status" value="1"/>
</dbReference>
<evidence type="ECO:0000256" key="5">
    <source>
        <dbReference type="ARBA" id="ARBA00023157"/>
    </source>
</evidence>
<organism evidence="9 10">
    <name type="scientific">Caligus rogercresseyi</name>
    <name type="common">Sea louse</name>
    <dbReference type="NCBI Taxonomy" id="217165"/>
    <lineage>
        <taxon>Eukaryota</taxon>
        <taxon>Metazoa</taxon>
        <taxon>Ecdysozoa</taxon>
        <taxon>Arthropoda</taxon>
        <taxon>Crustacea</taxon>
        <taxon>Multicrustacea</taxon>
        <taxon>Hexanauplia</taxon>
        <taxon>Copepoda</taxon>
        <taxon>Siphonostomatoida</taxon>
        <taxon>Caligidae</taxon>
        <taxon>Caligus</taxon>
    </lineage>
</organism>
<evidence type="ECO:0000256" key="2">
    <source>
        <dbReference type="ARBA" id="ARBA00022525"/>
    </source>
</evidence>
<name>A0A7T8H087_CALRO</name>
<dbReference type="PROSITE" id="PS00484">
    <property type="entry name" value="THYROGLOBULIN_1_1"/>
    <property type="match status" value="1"/>
</dbReference>
<dbReference type="PANTHER" id="PTHR12352">
    <property type="entry name" value="SECRETED MODULAR CALCIUM-BINDING PROTEIN"/>
    <property type="match status" value="1"/>
</dbReference>
<dbReference type="InterPro" id="IPR000716">
    <property type="entry name" value="Thyroglobulin_1"/>
</dbReference>
<keyword evidence="5 7" id="KW-1015">Disulfide bond</keyword>
<feature type="non-terminal residue" evidence="9">
    <location>
        <position position="117"/>
    </location>
</feature>
<evidence type="ECO:0000256" key="1">
    <source>
        <dbReference type="ARBA" id="ARBA00004613"/>
    </source>
</evidence>
<dbReference type="GO" id="GO:0030198">
    <property type="term" value="P:extracellular matrix organization"/>
    <property type="evidence" value="ECO:0007669"/>
    <property type="project" value="TreeGrafter"/>
</dbReference>
<dbReference type="FunFam" id="4.10.800.10:FF:000004">
    <property type="entry name" value="SPARC-related modular calcium-binding protein 1"/>
    <property type="match status" value="1"/>
</dbReference>
<keyword evidence="4" id="KW-0677">Repeat</keyword>
<evidence type="ECO:0000313" key="10">
    <source>
        <dbReference type="Proteomes" id="UP000595437"/>
    </source>
</evidence>
<dbReference type="Gene3D" id="4.10.800.10">
    <property type="entry name" value="Thyroglobulin type-1"/>
    <property type="match status" value="1"/>
</dbReference>
<dbReference type="Proteomes" id="UP000595437">
    <property type="component" value="Chromosome 10"/>
</dbReference>
<keyword evidence="10" id="KW-1185">Reference proteome</keyword>
<dbReference type="Pfam" id="PF00086">
    <property type="entry name" value="Thyroglobulin_1"/>
    <property type="match status" value="1"/>
</dbReference>
<dbReference type="GO" id="GO:0050840">
    <property type="term" value="F:extracellular matrix binding"/>
    <property type="evidence" value="ECO:0007669"/>
    <property type="project" value="TreeGrafter"/>
</dbReference>
<evidence type="ECO:0000256" key="7">
    <source>
        <dbReference type="PROSITE-ProRule" id="PRU00500"/>
    </source>
</evidence>
<dbReference type="GO" id="GO:0008201">
    <property type="term" value="F:heparin binding"/>
    <property type="evidence" value="ECO:0007669"/>
    <property type="project" value="TreeGrafter"/>
</dbReference>
<evidence type="ECO:0000259" key="8">
    <source>
        <dbReference type="PROSITE" id="PS51162"/>
    </source>
</evidence>
<evidence type="ECO:0000256" key="4">
    <source>
        <dbReference type="ARBA" id="ARBA00022737"/>
    </source>
</evidence>
<feature type="domain" description="Thyroglobulin type-1" evidence="8">
    <location>
        <begin position="41"/>
        <end position="107"/>
    </location>
</feature>
<dbReference type="AlphaFoldDB" id="A0A7T8H087"/>
<dbReference type="PROSITE" id="PS51162">
    <property type="entry name" value="THYROGLOBULIN_1_2"/>
    <property type="match status" value="1"/>
</dbReference>
<proteinExistence type="predicted"/>
<gene>
    <name evidence="9" type="ORF">FKW44_015370</name>
</gene>
<sequence length="117" mass="12700">SFCSLDCSGIRRRPVCGSDGRTIPHAKNLKVGHRGECLTGKDRCGQERATAQENNSQSGIDIFVPECTPSGAYVSVQCHYGTGYCWCVNEMGKPVPGSSVRYKKPNAIKKVRGSSYL</sequence>
<evidence type="ECO:0000313" key="9">
    <source>
        <dbReference type="EMBL" id="QQP41105.1"/>
    </source>
</evidence>
<protein>
    <submittedName>
        <fullName evidence="9">SPARCrelated modular calciumbinding protein 1like</fullName>
    </submittedName>
</protein>
<comment type="caution">
    <text evidence="7">Lacks conserved residue(s) required for the propagation of feature annotation.</text>
</comment>
<keyword evidence="2" id="KW-0964">Secreted</keyword>
<keyword evidence="6" id="KW-0325">Glycoprotein</keyword>
<feature type="non-terminal residue" evidence="9">
    <location>
        <position position="1"/>
    </location>
</feature>
<dbReference type="InterPro" id="IPR051950">
    <property type="entry name" value="Dev_reg/Prot_inhib"/>
</dbReference>
<evidence type="ECO:0000256" key="6">
    <source>
        <dbReference type="ARBA" id="ARBA00023180"/>
    </source>
</evidence>
<dbReference type="GO" id="GO:0005604">
    <property type="term" value="C:basement membrane"/>
    <property type="evidence" value="ECO:0007669"/>
    <property type="project" value="TreeGrafter"/>
</dbReference>
<dbReference type="PANTHER" id="PTHR12352:SF30">
    <property type="entry name" value="FI05255P"/>
    <property type="match status" value="1"/>
</dbReference>
<dbReference type="OrthoDB" id="5986054at2759"/>
<reference evidence="10" key="1">
    <citation type="submission" date="2021-01" db="EMBL/GenBank/DDBJ databases">
        <title>Caligus Genome Assembly.</title>
        <authorList>
            <person name="Gallardo-Escarate C."/>
        </authorList>
    </citation>
    <scope>NUCLEOTIDE SEQUENCE [LARGE SCALE GENOMIC DNA]</scope>
</reference>
<feature type="disulfide bond" evidence="7">
    <location>
        <begin position="78"/>
        <end position="85"/>
    </location>
</feature>
<keyword evidence="3" id="KW-0732">Signal</keyword>
<comment type="subcellular location">
    <subcellularLocation>
        <location evidence="1">Secreted</location>
    </subcellularLocation>
</comment>
<dbReference type="GO" id="GO:0005615">
    <property type="term" value="C:extracellular space"/>
    <property type="evidence" value="ECO:0007669"/>
    <property type="project" value="TreeGrafter"/>
</dbReference>
<accession>A0A7T8H087</accession>